<sequence>MACDDIMAALSSFQACTETPHGSRLATHCLYPSFEPVDVYVHKFGDGFRVHDCGGARREAWLSGIDDAYVARLLNKEAARYQIEVEDGCLRATAQTADWLLAAVLAVANAAASVARIAADKAETVAQGELKARIDELLSSSFPGIVRRDYAFRGKSGKDHHFDFALKPSMDQSLLINAVFPHHASIYANYVMFADTKIEGYENIGRMVVFDKPLSEPDKILLEQVTSIVPVRSLPVGTARLLERHKVGSA</sequence>
<evidence type="ECO:0000313" key="2">
    <source>
        <dbReference type="Proteomes" id="UP000286997"/>
    </source>
</evidence>
<name>A0A437NYP6_9HYPH</name>
<dbReference type="EMBL" id="SACP01000024">
    <property type="protein sequence ID" value="RVU15080.1"/>
    <property type="molecule type" value="Genomic_DNA"/>
</dbReference>
<dbReference type="Proteomes" id="UP000286997">
    <property type="component" value="Unassembled WGS sequence"/>
</dbReference>
<dbReference type="AlphaFoldDB" id="A0A437NYP6"/>
<evidence type="ECO:0000313" key="1">
    <source>
        <dbReference type="EMBL" id="RVU15080.1"/>
    </source>
</evidence>
<accession>A0A437NYP6</accession>
<dbReference type="OrthoDB" id="8447939at2"/>
<evidence type="ECO:0008006" key="3">
    <source>
        <dbReference type="Google" id="ProtNLM"/>
    </source>
</evidence>
<gene>
    <name evidence="1" type="ORF">EOE48_21000</name>
</gene>
<protein>
    <recommendedName>
        <fullName evidence="3">DUF1828 domain-containing protein</fullName>
    </recommendedName>
</protein>
<organism evidence="1 2">
    <name type="scientific">Methylobacterium oryzihabitans</name>
    <dbReference type="NCBI Taxonomy" id="2499852"/>
    <lineage>
        <taxon>Bacteria</taxon>
        <taxon>Pseudomonadati</taxon>
        <taxon>Pseudomonadota</taxon>
        <taxon>Alphaproteobacteria</taxon>
        <taxon>Hyphomicrobiales</taxon>
        <taxon>Methylobacteriaceae</taxon>
        <taxon>Methylobacterium</taxon>
    </lineage>
</organism>
<comment type="caution">
    <text evidence="1">The sequence shown here is derived from an EMBL/GenBank/DDBJ whole genome shotgun (WGS) entry which is preliminary data.</text>
</comment>
<keyword evidence="2" id="KW-1185">Reference proteome</keyword>
<reference evidence="1 2" key="1">
    <citation type="submission" date="2019-01" db="EMBL/GenBank/DDBJ databases">
        <authorList>
            <person name="Chen W.-M."/>
        </authorList>
    </citation>
    <scope>NUCLEOTIDE SEQUENCE [LARGE SCALE GENOMIC DNA]</scope>
    <source>
        <strain evidence="1 2">TER-1</strain>
    </source>
</reference>
<dbReference type="RefSeq" id="WP_127732808.1">
    <property type="nucleotide sequence ID" value="NZ_SACP01000024.1"/>
</dbReference>
<proteinExistence type="predicted"/>